<organism evidence="1 2">
    <name type="scientific">Legionella dresdenensis</name>
    <dbReference type="NCBI Taxonomy" id="450200"/>
    <lineage>
        <taxon>Bacteria</taxon>
        <taxon>Pseudomonadati</taxon>
        <taxon>Pseudomonadota</taxon>
        <taxon>Gammaproteobacteria</taxon>
        <taxon>Legionellales</taxon>
        <taxon>Legionellaceae</taxon>
        <taxon>Legionella</taxon>
    </lineage>
</organism>
<name>A0ABV8CFG9_9GAMM</name>
<dbReference type="Pfam" id="PF03060">
    <property type="entry name" value="NMO"/>
    <property type="match status" value="1"/>
</dbReference>
<keyword evidence="1" id="KW-0503">Monooxygenase</keyword>
<dbReference type="Proteomes" id="UP001595758">
    <property type="component" value="Unassembled WGS sequence"/>
</dbReference>
<evidence type="ECO:0000313" key="1">
    <source>
        <dbReference type="EMBL" id="MFC3909055.1"/>
    </source>
</evidence>
<keyword evidence="1" id="KW-0560">Oxidoreductase</keyword>
<dbReference type="RefSeq" id="WP_382342915.1">
    <property type="nucleotide sequence ID" value="NZ_JBHSAB010000019.1"/>
</dbReference>
<dbReference type="InterPro" id="IPR013785">
    <property type="entry name" value="Aldolase_TIM"/>
</dbReference>
<gene>
    <name evidence="1" type="ORF">ACFORL_08210</name>
</gene>
<proteinExistence type="predicted"/>
<keyword evidence="2" id="KW-1185">Reference proteome</keyword>
<sequence>MRNQFTERMQEMNALILDYPVQNSLTGSMRKKAKEIDNIEFMSLWAGQSSTLCRNIAAGELVNLLMREMG</sequence>
<protein>
    <submittedName>
        <fullName evidence="1">Nitronate monooxygenase</fullName>
    </submittedName>
</protein>
<dbReference type="GO" id="GO:0004497">
    <property type="term" value="F:monooxygenase activity"/>
    <property type="evidence" value="ECO:0007669"/>
    <property type="project" value="UniProtKB-KW"/>
</dbReference>
<comment type="caution">
    <text evidence="1">The sequence shown here is derived from an EMBL/GenBank/DDBJ whole genome shotgun (WGS) entry which is preliminary data.</text>
</comment>
<accession>A0ABV8CFG9</accession>
<evidence type="ECO:0000313" key="2">
    <source>
        <dbReference type="Proteomes" id="UP001595758"/>
    </source>
</evidence>
<dbReference type="EMBL" id="JBHSAB010000019">
    <property type="protein sequence ID" value="MFC3909055.1"/>
    <property type="molecule type" value="Genomic_DNA"/>
</dbReference>
<dbReference type="Gene3D" id="3.20.20.70">
    <property type="entry name" value="Aldolase class I"/>
    <property type="match status" value="1"/>
</dbReference>
<reference evidence="2" key="1">
    <citation type="journal article" date="2019" name="Int. J. Syst. Evol. Microbiol.">
        <title>The Global Catalogue of Microorganisms (GCM) 10K type strain sequencing project: providing services to taxonomists for standard genome sequencing and annotation.</title>
        <authorList>
            <consortium name="The Broad Institute Genomics Platform"/>
            <consortium name="The Broad Institute Genome Sequencing Center for Infectious Disease"/>
            <person name="Wu L."/>
            <person name="Ma J."/>
        </authorList>
    </citation>
    <scope>NUCLEOTIDE SEQUENCE [LARGE SCALE GENOMIC DNA]</scope>
    <source>
        <strain evidence="2">CCUG 59858</strain>
    </source>
</reference>